<evidence type="ECO:0000256" key="2">
    <source>
        <dbReference type="ARBA" id="ARBA00022771"/>
    </source>
</evidence>
<dbReference type="Gramene" id="mRNA:HanXRQr2_Chr17g0796681">
    <property type="protein sequence ID" value="mRNA:HanXRQr2_Chr17g0796681"/>
    <property type="gene ID" value="HanXRQr2_Chr17g0796681"/>
</dbReference>
<evidence type="ECO:0000313" key="7">
    <source>
        <dbReference type="Proteomes" id="UP000215914"/>
    </source>
</evidence>
<evidence type="ECO:0000313" key="6">
    <source>
        <dbReference type="EMBL" id="KAF5754914.1"/>
    </source>
</evidence>
<evidence type="ECO:0000256" key="4">
    <source>
        <dbReference type="SAM" id="MobiDB-lite"/>
    </source>
</evidence>
<dbReference type="PANTHER" id="PTHR46695">
    <property type="entry name" value="ZINC FINGER CCCH DOMAIN-CONTAINING PROTEIN 44-RELATED"/>
    <property type="match status" value="1"/>
</dbReference>
<feature type="domain" description="Zinc finger PHD-type" evidence="5">
    <location>
        <begin position="116"/>
        <end position="162"/>
    </location>
</feature>
<protein>
    <submittedName>
        <fullName evidence="6">Chromatin regulator PHD family</fullName>
    </submittedName>
</protein>
<keyword evidence="2" id="KW-0863">Zinc-finger</keyword>
<dbReference type="AlphaFoldDB" id="A0A9K3GUJ7"/>
<dbReference type="Gene3D" id="3.30.40.10">
    <property type="entry name" value="Zinc/RING finger domain, C3HC4 (zinc finger)"/>
    <property type="match status" value="1"/>
</dbReference>
<sequence length="177" mass="19696">MVEEVMTDVKSDTQTENVETVQGDEEITEGRDDVDVEKLVGVTEVDDEGEPVEADEDKLVDTDVESDEEKAGAESPEQSVKTRGCRGKKRKRGGKTPQATPKSSGGGRKTVEEEDVCFMCYDGGDLVICDKRNCPKAYHPACINREEAFFQTKGRWNCGELFLHPFNTFSSFCNLQQ</sequence>
<feature type="compositionally biased region" description="Acidic residues" evidence="4">
    <location>
        <begin position="44"/>
        <end position="68"/>
    </location>
</feature>
<dbReference type="SUPFAM" id="SSF57903">
    <property type="entry name" value="FYVE/PHD zinc finger"/>
    <property type="match status" value="1"/>
</dbReference>
<reference evidence="6" key="1">
    <citation type="journal article" date="2017" name="Nature">
        <title>The sunflower genome provides insights into oil metabolism, flowering and Asterid evolution.</title>
        <authorList>
            <person name="Badouin H."/>
            <person name="Gouzy J."/>
            <person name="Grassa C.J."/>
            <person name="Murat F."/>
            <person name="Staton S.E."/>
            <person name="Cottret L."/>
            <person name="Lelandais-Briere C."/>
            <person name="Owens G.L."/>
            <person name="Carrere S."/>
            <person name="Mayjonade B."/>
            <person name="Legrand L."/>
            <person name="Gill N."/>
            <person name="Kane N.C."/>
            <person name="Bowers J.E."/>
            <person name="Hubner S."/>
            <person name="Bellec A."/>
            <person name="Berard A."/>
            <person name="Berges H."/>
            <person name="Blanchet N."/>
            <person name="Boniface M.C."/>
            <person name="Brunel D."/>
            <person name="Catrice O."/>
            <person name="Chaidir N."/>
            <person name="Claudel C."/>
            <person name="Donnadieu C."/>
            <person name="Faraut T."/>
            <person name="Fievet G."/>
            <person name="Helmstetter N."/>
            <person name="King M."/>
            <person name="Knapp S.J."/>
            <person name="Lai Z."/>
            <person name="Le Paslier M.C."/>
            <person name="Lippi Y."/>
            <person name="Lorenzon L."/>
            <person name="Mandel J.R."/>
            <person name="Marage G."/>
            <person name="Marchand G."/>
            <person name="Marquand E."/>
            <person name="Bret-Mestries E."/>
            <person name="Morien E."/>
            <person name="Nambeesan S."/>
            <person name="Nguyen T."/>
            <person name="Pegot-Espagnet P."/>
            <person name="Pouilly N."/>
            <person name="Raftis F."/>
            <person name="Sallet E."/>
            <person name="Schiex T."/>
            <person name="Thomas J."/>
            <person name="Vandecasteele C."/>
            <person name="Vares D."/>
            <person name="Vear F."/>
            <person name="Vautrin S."/>
            <person name="Crespi M."/>
            <person name="Mangin B."/>
            <person name="Burke J.M."/>
            <person name="Salse J."/>
            <person name="Munos S."/>
            <person name="Vincourt P."/>
            <person name="Rieseberg L.H."/>
            <person name="Langlade N.B."/>
        </authorList>
    </citation>
    <scope>NUCLEOTIDE SEQUENCE</scope>
    <source>
        <tissue evidence="6">Leaves</tissue>
    </source>
</reference>
<feature type="compositionally biased region" description="Basic and acidic residues" evidence="4">
    <location>
        <begin position="28"/>
        <end position="38"/>
    </location>
</feature>
<dbReference type="SMART" id="SM00249">
    <property type="entry name" value="PHD"/>
    <property type="match status" value="1"/>
</dbReference>
<feature type="compositionally biased region" description="Basic residues" evidence="4">
    <location>
        <begin position="83"/>
        <end position="94"/>
    </location>
</feature>
<accession>A0A9K3GUJ7</accession>
<dbReference type="PANTHER" id="PTHR46695:SF5">
    <property type="entry name" value="RNA POLYMERASE-ASSOCIATED PROTEIN RTF1 HOMOLOG"/>
    <property type="match status" value="1"/>
</dbReference>
<evidence type="ECO:0000259" key="5">
    <source>
        <dbReference type="SMART" id="SM00249"/>
    </source>
</evidence>
<dbReference type="InterPro" id="IPR001965">
    <property type="entry name" value="Znf_PHD"/>
</dbReference>
<dbReference type="GO" id="GO:0008270">
    <property type="term" value="F:zinc ion binding"/>
    <property type="evidence" value="ECO:0007669"/>
    <property type="project" value="UniProtKB-KW"/>
</dbReference>
<dbReference type="EMBL" id="MNCJ02000332">
    <property type="protein sequence ID" value="KAF5754914.1"/>
    <property type="molecule type" value="Genomic_DNA"/>
</dbReference>
<dbReference type="InterPro" id="IPR011011">
    <property type="entry name" value="Znf_FYVE_PHD"/>
</dbReference>
<gene>
    <name evidence="6" type="ORF">HanXRQr2_Chr17g0796681</name>
</gene>
<dbReference type="InterPro" id="IPR013083">
    <property type="entry name" value="Znf_RING/FYVE/PHD"/>
</dbReference>
<keyword evidence="7" id="KW-1185">Reference proteome</keyword>
<name>A0A9K3GUJ7_HELAN</name>
<evidence type="ECO:0000256" key="1">
    <source>
        <dbReference type="ARBA" id="ARBA00022723"/>
    </source>
</evidence>
<reference evidence="6" key="2">
    <citation type="submission" date="2020-06" db="EMBL/GenBank/DDBJ databases">
        <title>Helianthus annuus Genome sequencing and assembly Release 2.</title>
        <authorList>
            <person name="Gouzy J."/>
            <person name="Langlade N."/>
            <person name="Munos S."/>
        </authorList>
    </citation>
    <scope>NUCLEOTIDE SEQUENCE</scope>
    <source>
        <tissue evidence="6">Leaves</tissue>
    </source>
</reference>
<dbReference type="Proteomes" id="UP000215914">
    <property type="component" value="Unassembled WGS sequence"/>
</dbReference>
<evidence type="ECO:0000256" key="3">
    <source>
        <dbReference type="ARBA" id="ARBA00022833"/>
    </source>
</evidence>
<proteinExistence type="predicted"/>
<dbReference type="Pfam" id="PF13771">
    <property type="entry name" value="zf-HC5HC2H"/>
    <property type="match status" value="1"/>
</dbReference>
<dbReference type="CDD" id="cd15568">
    <property type="entry name" value="PHD5_NSD"/>
    <property type="match status" value="1"/>
</dbReference>
<comment type="caution">
    <text evidence="6">The sequence shown here is derived from an EMBL/GenBank/DDBJ whole genome shotgun (WGS) entry which is preliminary data.</text>
</comment>
<keyword evidence="3" id="KW-0862">Zinc</keyword>
<keyword evidence="1" id="KW-0479">Metal-binding</keyword>
<organism evidence="6 7">
    <name type="scientific">Helianthus annuus</name>
    <name type="common">Common sunflower</name>
    <dbReference type="NCBI Taxonomy" id="4232"/>
    <lineage>
        <taxon>Eukaryota</taxon>
        <taxon>Viridiplantae</taxon>
        <taxon>Streptophyta</taxon>
        <taxon>Embryophyta</taxon>
        <taxon>Tracheophyta</taxon>
        <taxon>Spermatophyta</taxon>
        <taxon>Magnoliopsida</taxon>
        <taxon>eudicotyledons</taxon>
        <taxon>Gunneridae</taxon>
        <taxon>Pentapetalae</taxon>
        <taxon>asterids</taxon>
        <taxon>campanulids</taxon>
        <taxon>Asterales</taxon>
        <taxon>Asteraceae</taxon>
        <taxon>Asteroideae</taxon>
        <taxon>Heliantheae alliance</taxon>
        <taxon>Heliantheae</taxon>
        <taxon>Helianthus</taxon>
    </lineage>
</organism>
<feature type="region of interest" description="Disordered" evidence="4">
    <location>
        <begin position="1"/>
        <end position="109"/>
    </location>
</feature>